<feature type="transmembrane region" description="Helical" evidence="1">
    <location>
        <begin position="137"/>
        <end position="156"/>
    </location>
</feature>
<evidence type="ECO:0000313" key="3">
    <source>
        <dbReference type="Proteomes" id="UP001348149"/>
    </source>
</evidence>
<dbReference type="Proteomes" id="UP001348149">
    <property type="component" value="Unassembled WGS sequence"/>
</dbReference>
<comment type="caution">
    <text evidence="2">The sequence shown here is derived from an EMBL/GenBank/DDBJ whole genome shotgun (WGS) entry which is preliminary data.</text>
</comment>
<name>A0ABU6HHX8_9RHOB</name>
<dbReference type="EMBL" id="JAYLLH010000015">
    <property type="protein sequence ID" value="MEC3861941.1"/>
    <property type="molecule type" value="Genomic_DNA"/>
</dbReference>
<evidence type="ECO:0000313" key="2">
    <source>
        <dbReference type="EMBL" id="MEC3861941.1"/>
    </source>
</evidence>
<accession>A0ABU6HHX8</accession>
<dbReference type="RefSeq" id="WP_326297669.1">
    <property type="nucleotide sequence ID" value="NZ_JAYLLH010000015.1"/>
</dbReference>
<keyword evidence="1" id="KW-0812">Transmembrane</keyword>
<keyword evidence="3" id="KW-1185">Reference proteome</keyword>
<keyword evidence="1" id="KW-1133">Transmembrane helix</keyword>
<protein>
    <submittedName>
        <fullName evidence="2">DUF2938 domain-containing protein</fullName>
    </submittedName>
</protein>
<dbReference type="InterPro" id="IPR021329">
    <property type="entry name" value="DUF2938"/>
</dbReference>
<dbReference type="Pfam" id="PF11158">
    <property type="entry name" value="DUF2938"/>
    <property type="match status" value="1"/>
</dbReference>
<feature type="transmembrane region" description="Helical" evidence="1">
    <location>
        <begin position="71"/>
        <end position="94"/>
    </location>
</feature>
<keyword evidence="1" id="KW-0472">Membrane</keyword>
<proteinExistence type="predicted"/>
<gene>
    <name evidence="2" type="ORF">VK792_11660</name>
</gene>
<sequence length="157" mass="17097">MTLIWLGAVIGAGGTLAMDLWAVILNRLGGQPLPNWGNPGRWLGHLFRGRVFHDDIAQAAPVTGEVALGWLLHYGVGVIYGAMFALIVGIGWFSDPVFWKVWIWGIVTIAGGWFLLHPGMGLGWALSRVERPWTGRAMGLIAHTVFALGMWLTALVV</sequence>
<organism evidence="2 3">
    <name type="scientific">Mesobacterium hydrothermale</name>
    <dbReference type="NCBI Taxonomy" id="3111907"/>
    <lineage>
        <taxon>Bacteria</taxon>
        <taxon>Pseudomonadati</taxon>
        <taxon>Pseudomonadota</taxon>
        <taxon>Alphaproteobacteria</taxon>
        <taxon>Rhodobacterales</taxon>
        <taxon>Roseobacteraceae</taxon>
        <taxon>Mesobacterium</taxon>
    </lineage>
</organism>
<evidence type="ECO:0000256" key="1">
    <source>
        <dbReference type="SAM" id="Phobius"/>
    </source>
</evidence>
<reference evidence="2 3" key="1">
    <citation type="submission" date="2024-01" db="EMBL/GenBank/DDBJ databases">
        <title>Mesobacterium rodlantinim sp. nov., isolated from shallow sea hydrothermal systems off Kueishantao Island.</title>
        <authorList>
            <person name="Su Z."/>
            <person name="Tang K."/>
        </authorList>
    </citation>
    <scope>NUCLEOTIDE SEQUENCE [LARGE SCALE GENOMIC DNA]</scope>
    <source>
        <strain evidence="2 3">TK19101</strain>
    </source>
</reference>
<feature type="transmembrane region" description="Helical" evidence="1">
    <location>
        <begin position="101"/>
        <end position="125"/>
    </location>
</feature>